<evidence type="ECO:0000256" key="1">
    <source>
        <dbReference type="SAM" id="SignalP"/>
    </source>
</evidence>
<feature type="signal peptide" evidence="1">
    <location>
        <begin position="1"/>
        <end position="17"/>
    </location>
</feature>
<gene>
    <name evidence="2" type="ORF">ODALV1_LOCUS8966</name>
</gene>
<reference evidence="2 3" key="1">
    <citation type="submission" date="2024-08" db="EMBL/GenBank/DDBJ databases">
        <authorList>
            <person name="Cucini C."/>
            <person name="Frati F."/>
        </authorList>
    </citation>
    <scope>NUCLEOTIDE SEQUENCE [LARGE SCALE GENOMIC DNA]</scope>
</reference>
<evidence type="ECO:0000313" key="2">
    <source>
        <dbReference type="EMBL" id="CAL8095081.1"/>
    </source>
</evidence>
<proteinExistence type="predicted"/>
<dbReference type="Proteomes" id="UP001642540">
    <property type="component" value="Unassembled WGS sequence"/>
</dbReference>
<accession>A0ABP1QDQ0</accession>
<name>A0ABP1QDQ0_9HEXA</name>
<keyword evidence="3" id="KW-1185">Reference proteome</keyword>
<evidence type="ECO:0000313" key="3">
    <source>
        <dbReference type="Proteomes" id="UP001642540"/>
    </source>
</evidence>
<keyword evidence="1" id="KW-0732">Signal</keyword>
<feature type="chain" id="PRO_5045910585" evidence="1">
    <location>
        <begin position="18"/>
        <end position="260"/>
    </location>
</feature>
<dbReference type="EMBL" id="CAXLJM020000027">
    <property type="protein sequence ID" value="CAL8095081.1"/>
    <property type="molecule type" value="Genomic_DNA"/>
</dbReference>
<comment type="caution">
    <text evidence="2">The sequence shown here is derived from an EMBL/GenBank/DDBJ whole genome shotgun (WGS) entry which is preliminary data.</text>
</comment>
<protein>
    <submittedName>
        <fullName evidence="2">Uncharacterized protein</fullName>
    </submittedName>
</protein>
<sequence>MLIPLSFLLLLIDAVLSVDTLSPSSHLRLSPDSDMTYEEEYRHFETEQSSSNSHLSREKRFIYLNVDSNMAMALLVSIPLTFVLPSMTNLFNSWRRKRSIEDSSTNSLNIQDNPVVKPDMDKVFSYFQLLDIPEVPCQLRAICEFSADTEKFYPLSDVLLRRIRNPNLPALVYLEDHGNDASPSNSTSWFNQNSEQQTSLYELYNRAADDGQTDGYDKCEQQFSSTCQYPIEKLLNMPVIRFWNALQSILKLSFKDSSFK</sequence>
<organism evidence="2 3">
    <name type="scientific">Orchesella dallaii</name>
    <dbReference type="NCBI Taxonomy" id="48710"/>
    <lineage>
        <taxon>Eukaryota</taxon>
        <taxon>Metazoa</taxon>
        <taxon>Ecdysozoa</taxon>
        <taxon>Arthropoda</taxon>
        <taxon>Hexapoda</taxon>
        <taxon>Collembola</taxon>
        <taxon>Entomobryomorpha</taxon>
        <taxon>Entomobryoidea</taxon>
        <taxon>Orchesellidae</taxon>
        <taxon>Orchesellinae</taxon>
        <taxon>Orchesella</taxon>
    </lineage>
</organism>